<feature type="domain" description="PAC" evidence="19">
    <location>
        <begin position="414"/>
        <end position="466"/>
    </location>
</feature>
<dbReference type="CDD" id="cd00088">
    <property type="entry name" value="HPT"/>
    <property type="match status" value="1"/>
</dbReference>
<dbReference type="InterPro" id="IPR008207">
    <property type="entry name" value="Sig_transdc_His_kin_Hpt_dom"/>
</dbReference>
<dbReference type="CDD" id="cd16922">
    <property type="entry name" value="HATPase_EvgS-ArcB-TorS-like"/>
    <property type="match status" value="1"/>
</dbReference>
<dbReference type="InterPro" id="IPR000700">
    <property type="entry name" value="PAS-assoc_C"/>
</dbReference>
<dbReference type="EMBL" id="MLJW01000237">
    <property type="protein sequence ID" value="OIQ92239.1"/>
    <property type="molecule type" value="Genomic_DNA"/>
</dbReference>
<dbReference type="InterPro" id="IPR013655">
    <property type="entry name" value="PAS_fold_3"/>
</dbReference>
<dbReference type="InterPro" id="IPR036097">
    <property type="entry name" value="HisK_dim/P_sf"/>
</dbReference>
<dbReference type="CDD" id="cd00082">
    <property type="entry name" value="HisKA"/>
    <property type="match status" value="1"/>
</dbReference>
<dbReference type="EC" id="2.7.13.3" evidence="3"/>
<dbReference type="InterPro" id="IPR004358">
    <property type="entry name" value="Sig_transdc_His_kin-like_C"/>
</dbReference>
<dbReference type="GO" id="GO:0005524">
    <property type="term" value="F:ATP binding"/>
    <property type="evidence" value="ECO:0007669"/>
    <property type="project" value="UniProtKB-KW"/>
</dbReference>
<keyword evidence="9 21" id="KW-0418">Kinase</keyword>
<dbReference type="InterPro" id="IPR005467">
    <property type="entry name" value="His_kinase_dom"/>
</dbReference>
<name>A0A1J5RJT0_9ZZZZ</name>
<keyword evidence="12" id="KW-0902">Two-component regulatory system</keyword>
<dbReference type="InterPro" id="IPR000014">
    <property type="entry name" value="PAS"/>
</dbReference>
<evidence type="ECO:0000256" key="14">
    <source>
        <dbReference type="SAM" id="Coils"/>
    </source>
</evidence>
<feature type="coiled-coil region" evidence="14">
    <location>
        <begin position="478"/>
        <end position="505"/>
    </location>
</feature>
<dbReference type="Gene3D" id="3.30.450.20">
    <property type="entry name" value="PAS domain"/>
    <property type="match status" value="3"/>
</dbReference>
<accession>A0A1J5RJT0</accession>
<dbReference type="AlphaFoldDB" id="A0A1J5RJT0"/>
<feature type="domain" description="PAS" evidence="18">
    <location>
        <begin position="78"/>
        <end position="136"/>
    </location>
</feature>
<keyword evidence="10" id="KW-0067">ATP-binding</keyword>
<dbReference type="Gene3D" id="3.40.50.2300">
    <property type="match status" value="1"/>
</dbReference>
<dbReference type="InterPro" id="IPR001789">
    <property type="entry name" value="Sig_transdc_resp-reg_receiver"/>
</dbReference>
<keyword evidence="11 15" id="KW-1133">Transmembrane helix</keyword>
<dbReference type="SMART" id="SM00448">
    <property type="entry name" value="REC"/>
    <property type="match status" value="1"/>
</dbReference>
<dbReference type="SMART" id="SM00388">
    <property type="entry name" value="HisKA"/>
    <property type="match status" value="1"/>
</dbReference>
<evidence type="ECO:0000256" key="13">
    <source>
        <dbReference type="ARBA" id="ARBA00023136"/>
    </source>
</evidence>
<feature type="domain" description="PAS" evidence="18">
    <location>
        <begin position="336"/>
        <end position="411"/>
    </location>
</feature>
<keyword evidence="4" id="KW-1003">Cell membrane</keyword>
<dbReference type="SMART" id="SM00086">
    <property type="entry name" value="PAC"/>
    <property type="match status" value="3"/>
</dbReference>
<dbReference type="Gene3D" id="2.10.70.100">
    <property type="match status" value="1"/>
</dbReference>
<evidence type="ECO:0000259" key="18">
    <source>
        <dbReference type="PROSITE" id="PS50112"/>
    </source>
</evidence>
<evidence type="ECO:0000259" key="17">
    <source>
        <dbReference type="PROSITE" id="PS50110"/>
    </source>
</evidence>
<dbReference type="InterPro" id="IPR036890">
    <property type="entry name" value="HATPase_C_sf"/>
</dbReference>
<evidence type="ECO:0000256" key="12">
    <source>
        <dbReference type="ARBA" id="ARBA00023012"/>
    </source>
</evidence>
<dbReference type="Pfam" id="PF00072">
    <property type="entry name" value="Response_reg"/>
    <property type="match status" value="1"/>
</dbReference>
<dbReference type="FunFam" id="3.30.565.10:FF:000010">
    <property type="entry name" value="Sensor histidine kinase RcsC"/>
    <property type="match status" value="1"/>
</dbReference>
<dbReference type="PROSITE" id="PS50894">
    <property type="entry name" value="HPT"/>
    <property type="match status" value="1"/>
</dbReference>
<evidence type="ECO:0000256" key="15">
    <source>
        <dbReference type="SAM" id="Phobius"/>
    </source>
</evidence>
<dbReference type="InterPro" id="IPR011006">
    <property type="entry name" value="CheY-like_superfamily"/>
</dbReference>
<dbReference type="CDD" id="cd00130">
    <property type="entry name" value="PAS"/>
    <property type="match status" value="3"/>
</dbReference>
<evidence type="ECO:0000256" key="6">
    <source>
        <dbReference type="ARBA" id="ARBA00022679"/>
    </source>
</evidence>
<dbReference type="PANTHER" id="PTHR45339:SF1">
    <property type="entry name" value="HYBRID SIGNAL TRANSDUCTION HISTIDINE KINASE J"/>
    <property type="match status" value="1"/>
</dbReference>
<dbReference type="SUPFAM" id="SSF52172">
    <property type="entry name" value="CheY-like"/>
    <property type="match status" value="1"/>
</dbReference>
<dbReference type="InterPro" id="IPR001610">
    <property type="entry name" value="PAC"/>
</dbReference>
<feature type="transmembrane region" description="Helical" evidence="15">
    <location>
        <begin position="12"/>
        <end position="33"/>
    </location>
</feature>
<evidence type="ECO:0000256" key="3">
    <source>
        <dbReference type="ARBA" id="ARBA00012438"/>
    </source>
</evidence>
<dbReference type="InterPro" id="IPR003661">
    <property type="entry name" value="HisK_dim/P_dom"/>
</dbReference>
<gene>
    <name evidence="21" type="primary">barA_21</name>
    <name evidence="21" type="ORF">GALL_258350</name>
</gene>
<dbReference type="SUPFAM" id="SSF55785">
    <property type="entry name" value="PYP-like sensor domain (PAS domain)"/>
    <property type="match status" value="3"/>
</dbReference>
<reference evidence="21" key="1">
    <citation type="submission" date="2016-10" db="EMBL/GenBank/DDBJ databases">
        <title>Sequence of Gallionella enrichment culture.</title>
        <authorList>
            <person name="Poehlein A."/>
            <person name="Muehling M."/>
            <person name="Daniel R."/>
        </authorList>
    </citation>
    <scope>NUCLEOTIDE SEQUENCE</scope>
</reference>
<dbReference type="NCBIfam" id="TIGR00229">
    <property type="entry name" value="sensory_box"/>
    <property type="match status" value="3"/>
</dbReference>
<feature type="domain" description="Response regulatory" evidence="17">
    <location>
        <begin position="922"/>
        <end position="1039"/>
    </location>
</feature>
<dbReference type="SMART" id="SM00387">
    <property type="entry name" value="HATPase_c"/>
    <property type="match status" value="1"/>
</dbReference>
<dbReference type="SUPFAM" id="SSF47226">
    <property type="entry name" value="Histidine-containing phosphotransfer domain, HPT domain"/>
    <property type="match status" value="1"/>
</dbReference>
<comment type="caution">
    <text evidence="21">The sequence shown here is derived from an EMBL/GenBank/DDBJ whole genome shotgun (WGS) entry which is preliminary data.</text>
</comment>
<dbReference type="PANTHER" id="PTHR45339">
    <property type="entry name" value="HYBRID SIGNAL TRANSDUCTION HISTIDINE KINASE J"/>
    <property type="match status" value="1"/>
</dbReference>
<evidence type="ECO:0000256" key="11">
    <source>
        <dbReference type="ARBA" id="ARBA00022989"/>
    </source>
</evidence>
<dbReference type="PROSITE" id="PS50113">
    <property type="entry name" value="PAC"/>
    <property type="match status" value="3"/>
</dbReference>
<dbReference type="PROSITE" id="PS50109">
    <property type="entry name" value="HIS_KIN"/>
    <property type="match status" value="1"/>
</dbReference>
<dbReference type="Gene3D" id="1.10.287.130">
    <property type="match status" value="1"/>
</dbReference>
<evidence type="ECO:0000259" key="19">
    <source>
        <dbReference type="PROSITE" id="PS50113"/>
    </source>
</evidence>
<dbReference type="Gene3D" id="3.30.565.10">
    <property type="entry name" value="Histidine kinase-like ATPase, C-terminal domain"/>
    <property type="match status" value="1"/>
</dbReference>
<evidence type="ECO:0000256" key="8">
    <source>
        <dbReference type="ARBA" id="ARBA00022741"/>
    </source>
</evidence>
<dbReference type="InterPro" id="IPR036641">
    <property type="entry name" value="HPT_dom_sf"/>
</dbReference>
<dbReference type="Pfam" id="PF13426">
    <property type="entry name" value="PAS_9"/>
    <property type="match status" value="1"/>
</dbReference>
<feature type="domain" description="PAC" evidence="19">
    <location>
        <begin position="160"/>
        <end position="210"/>
    </location>
</feature>
<dbReference type="InterPro" id="IPR003594">
    <property type="entry name" value="HATPase_dom"/>
</dbReference>
<proteinExistence type="predicted"/>
<evidence type="ECO:0000259" key="16">
    <source>
        <dbReference type="PROSITE" id="PS50109"/>
    </source>
</evidence>
<evidence type="ECO:0000256" key="1">
    <source>
        <dbReference type="ARBA" id="ARBA00000085"/>
    </source>
</evidence>
<evidence type="ECO:0000256" key="9">
    <source>
        <dbReference type="ARBA" id="ARBA00022777"/>
    </source>
</evidence>
<evidence type="ECO:0000313" key="21">
    <source>
        <dbReference type="EMBL" id="OIQ92239.1"/>
    </source>
</evidence>
<feature type="domain" description="PAS" evidence="18">
    <location>
        <begin position="211"/>
        <end position="282"/>
    </location>
</feature>
<evidence type="ECO:0000259" key="20">
    <source>
        <dbReference type="PROSITE" id="PS50894"/>
    </source>
</evidence>
<evidence type="ECO:0000256" key="2">
    <source>
        <dbReference type="ARBA" id="ARBA00004651"/>
    </source>
</evidence>
<dbReference type="SMART" id="SM00091">
    <property type="entry name" value="PAS"/>
    <property type="match status" value="3"/>
</dbReference>
<dbReference type="Pfam" id="PF02518">
    <property type="entry name" value="HATPase_c"/>
    <property type="match status" value="1"/>
</dbReference>
<keyword evidence="14" id="KW-0175">Coiled coil</keyword>
<keyword evidence="6 21" id="KW-0808">Transferase</keyword>
<dbReference type="Pfam" id="PF08447">
    <property type="entry name" value="PAS_3"/>
    <property type="match status" value="2"/>
</dbReference>
<sequence>MKNWKLSTLLSTPLGVVIVVAAVVLGIELLFMLFLHETLIPMLPGFSDKAWDIIDAVTLTVVVSPVLYFLVFRKMHEDEERLLRINQQINASTQDAIIVISEQGRITDWNPAAQKIFQYSREEALDQQMHQLIAPSRYHADIARGLSHFKETGEGLLIGKTREFVALRKDGSEFPIEVSISAMKLNGHWHALGIMRDITERKKTELALLRSEDNLNRAQAVARIGSWNLDIASNRLEWSAEANRIFGIPRQEPTDLDTFASTVHPDDREWVLKAWGEAVAGAPYDIEHRIVAGGEIRWVRERAMIERDAEGRALSGVGTVQDIAERKEMEHELQESEARYRRITEGLTDYQYTVLIENGRAVETTQSPACVTVTGYTAEEYAANSDLWIQMVVPEDRERVMKHMQQILAGNDCSPIEHRITRKNGETRWISDTSILFRDASGKLLSYDGVIKDITERKQSETAMQEMLKVAKQSRQVMLGVIEDQRRAEESLRQLNEELESKVVARTADLEHARHDAEQANQAKSSFLASMSHEIRTPMNGVIGMLDVLQQSSLKGSQVEMVNIIHDSAFALLTIINDILDFSKIEAGKFQIDSVSMSVADVVEGACETIDRMALKKEVELTLFTDPAIPAVVIGDPGRLRQILVNLVNNAIKFSSGQRRPGKVSVRVVLTESTPQQVTLEFRVTDNGIGMDAATQARLFTAFTQADSSTTRTYGGTGLGLAISRQLTEIMGGEIVAQSELGKGSMFSMHLSFALPTEKPATDDEASSLVADLPCLVVGDVGGIVDDFAAYLTHAGALVERVADLTAACEWIASQPLGLCIVIIDTADSKPSLEELRAAARIHPKQDTHFVVIGRGQRREPRLESADLVVVDGNLLFRRTLLKAVAIAAGRAKKLEREYQSGNVKTTLTPLSREEARRRGSLILIAEDNDINQKVILQQLKLLGHTADIANNGRDALERWQSGDYCILITDLHMPEMDGYELTVAIRAAETGKTRIPIIAFTANALKGEADHCRAVGMDDYLSKPVQLTNLKEMMEKWLPIVTLDSKLAATTSTKTISPIPRNIGKATPVDVNVLKALVGDDDATIRDFLHDFHINATKIADELRNACAAGQSAVAGAAAHKLKSSARSVGALLLGELCADMEKLGKVSDNDALAALLPKFEQELANVERFLDGY</sequence>
<evidence type="ECO:0000256" key="5">
    <source>
        <dbReference type="ARBA" id="ARBA00022553"/>
    </source>
</evidence>
<evidence type="ECO:0000256" key="10">
    <source>
        <dbReference type="ARBA" id="ARBA00022840"/>
    </source>
</evidence>
<dbReference type="Gene3D" id="1.20.120.160">
    <property type="entry name" value="HPT domain"/>
    <property type="match status" value="1"/>
</dbReference>
<dbReference type="PROSITE" id="PS50110">
    <property type="entry name" value="RESPONSE_REGULATORY"/>
    <property type="match status" value="1"/>
</dbReference>
<dbReference type="Pfam" id="PF01627">
    <property type="entry name" value="Hpt"/>
    <property type="match status" value="1"/>
</dbReference>
<keyword evidence="5" id="KW-0597">Phosphoprotein</keyword>
<keyword evidence="8" id="KW-0547">Nucleotide-binding</keyword>
<comment type="catalytic activity">
    <reaction evidence="1">
        <text>ATP + protein L-histidine = ADP + protein N-phospho-L-histidine.</text>
        <dbReference type="EC" id="2.7.13.3"/>
    </reaction>
</comment>
<organism evidence="21">
    <name type="scientific">mine drainage metagenome</name>
    <dbReference type="NCBI Taxonomy" id="410659"/>
    <lineage>
        <taxon>unclassified sequences</taxon>
        <taxon>metagenomes</taxon>
        <taxon>ecological metagenomes</taxon>
    </lineage>
</organism>
<dbReference type="Pfam" id="PF00512">
    <property type="entry name" value="HisKA"/>
    <property type="match status" value="1"/>
</dbReference>
<keyword evidence="7 15" id="KW-0812">Transmembrane</keyword>
<evidence type="ECO:0000256" key="7">
    <source>
        <dbReference type="ARBA" id="ARBA00022692"/>
    </source>
</evidence>
<feature type="domain" description="Histidine kinase" evidence="16">
    <location>
        <begin position="530"/>
        <end position="755"/>
    </location>
</feature>
<dbReference type="SUPFAM" id="SSF47384">
    <property type="entry name" value="Homodimeric domain of signal transducing histidine kinase"/>
    <property type="match status" value="1"/>
</dbReference>
<dbReference type="GO" id="GO:0000155">
    <property type="term" value="F:phosphorelay sensor kinase activity"/>
    <property type="evidence" value="ECO:0007669"/>
    <property type="project" value="InterPro"/>
</dbReference>
<feature type="domain" description="HPt" evidence="20">
    <location>
        <begin position="1082"/>
        <end position="1175"/>
    </location>
</feature>
<dbReference type="SUPFAM" id="SSF55874">
    <property type="entry name" value="ATPase domain of HSP90 chaperone/DNA topoisomerase II/histidine kinase"/>
    <property type="match status" value="1"/>
</dbReference>
<feature type="domain" description="PAC" evidence="19">
    <location>
        <begin position="282"/>
        <end position="335"/>
    </location>
</feature>
<dbReference type="FunFam" id="1.10.287.130:FF:000002">
    <property type="entry name" value="Two-component osmosensing histidine kinase"/>
    <property type="match status" value="1"/>
</dbReference>
<dbReference type="PROSITE" id="PS50112">
    <property type="entry name" value="PAS"/>
    <property type="match status" value="3"/>
</dbReference>
<evidence type="ECO:0000256" key="4">
    <source>
        <dbReference type="ARBA" id="ARBA00022475"/>
    </source>
</evidence>
<dbReference type="CDD" id="cd17546">
    <property type="entry name" value="REC_hyHK_CKI1_RcsC-like"/>
    <property type="match status" value="1"/>
</dbReference>
<dbReference type="PRINTS" id="PR00344">
    <property type="entry name" value="BCTRLSENSOR"/>
</dbReference>
<dbReference type="GO" id="GO:0005886">
    <property type="term" value="C:plasma membrane"/>
    <property type="evidence" value="ECO:0007669"/>
    <property type="project" value="UniProtKB-SubCell"/>
</dbReference>
<comment type="subcellular location">
    <subcellularLocation>
        <location evidence="2">Cell membrane</location>
        <topology evidence="2">Multi-pass membrane protein</topology>
    </subcellularLocation>
</comment>
<protein>
    <recommendedName>
        <fullName evidence="3">histidine kinase</fullName>
        <ecNumber evidence="3">2.7.13.3</ecNumber>
    </recommendedName>
</protein>
<dbReference type="InterPro" id="IPR035965">
    <property type="entry name" value="PAS-like_dom_sf"/>
</dbReference>
<keyword evidence="13 15" id="KW-0472">Membrane</keyword>